<dbReference type="Gene3D" id="1.25.40.10">
    <property type="entry name" value="Tetratricopeptide repeat domain"/>
    <property type="match status" value="2"/>
</dbReference>
<name>A0ABR0PNN7_GOSAR</name>
<organism evidence="3 4">
    <name type="scientific">Gossypium arboreum</name>
    <name type="common">Tree cotton</name>
    <name type="synonym">Gossypium nanking</name>
    <dbReference type="NCBI Taxonomy" id="29729"/>
    <lineage>
        <taxon>Eukaryota</taxon>
        <taxon>Viridiplantae</taxon>
        <taxon>Streptophyta</taxon>
        <taxon>Embryophyta</taxon>
        <taxon>Tracheophyta</taxon>
        <taxon>Spermatophyta</taxon>
        <taxon>Magnoliopsida</taxon>
        <taxon>eudicotyledons</taxon>
        <taxon>Gunneridae</taxon>
        <taxon>Pentapetalae</taxon>
        <taxon>rosids</taxon>
        <taxon>malvids</taxon>
        <taxon>Malvales</taxon>
        <taxon>Malvaceae</taxon>
        <taxon>Malvoideae</taxon>
        <taxon>Gossypium</taxon>
    </lineage>
</organism>
<dbReference type="InterPro" id="IPR046960">
    <property type="entry name" value="PPR_At4g14850-like_plant"/>
</dbReference>
<dbReference type="InterPro" id="IPR002885">
    <property type="entry name" value="PPR_rpt"/>
</dbReference>
<evidence type="ECO:0000256" key="2">
    <source>
        <dbReference type="PROSITE-ProRule" id="PRU00708"/>
    </source>
</evidence>
<feature type="repeat" description="PPR" evidence="2">
    <location>
        <begin position="289"/>
        <end position="323"/>
    </location>
</feature>
<keyword evidence="1" id="KW-0677">Repeat</keyword>
<dbReference type="InterPro" id="IPR011990">
    <property type="entry name" value="TPR-like_helical_dom_sf"/>
</dbReference>
<dbReference type="PROSITE" id="PS51375">
    <property type="entry name" value="PPR"/>
    <property type="match status" value="2"/>
</dbReference>
<sequence length="372" mass="41905">MWLIWGLGFPHNRVWWAHERVRPSHYRVFPTLYFSDFVQRVTRPVHTAVSLLTQASASVTKLCANLHMGVWIPTWPGLLHTAGAHGRMALTRQILNLSQFDCNGKSMCSYFQLSLTEGNHDSELGWICAILVIDCANNLYSFWTLLLGLARGGFESDRYVVNSLIDGYGKCALLEDATRIFRECLIVDLEGFTSIITTYSQSGQGEETLKLYLEMLDKGIEPDPYVCSSLLNACANLSIYEQGKQVHVHVLKHGFMYDIFEGNSLINMYAKCGSINDVECAFSSIPETEIVSWSAMIGGLAQHRHGKKALWVFNQMLKYGVSPNQITLVIVLYACNHAGLVTEAQKYCRSMNELFGFEPMQEHYACMIDLLG</sequence>
<reference evidence="3 4" key="1">
    <citation type="submission" date="2023-03" db="EMBL/GenBank/DDBJ databases">
        <title>WGS of Gossypium arboreum.</title>
        <authorList>
            <person name="Yu D."/>
        </authorList>
    </citation>
    <scope>NUCLEOTIDE SEQUENCE [LARGE SCALE GENOMIC DNA]</scope>
    <source>
        <tissue evidence="3">Leaf</tissue>
    </source>
</reference>
<evidence type="ECO:0000256" key="1">
    <source>
        <dbReference type="ARBA" id="ARBA00022737"/>
    </source>
</evidence>
<comment type="caution">
    <text evidence="3">The sequence shown here is derived from an EMBL/GenBank/DDBJ whole genome shotgun (WGS) entry which is preliminary data.</text>
</comment>
<evidence type="ECO:0000313" key="4">
    <source>
        <dbReference type="Proteomes" id="UP001358586"/>
    </source>
</evidence>
<dbReference type="Proteomes" id="UP001358586">
    <property type="component" value="Chromosome 6"/>
</dbReference>
<dbReference type="Pfam" id="PF01535">
    <property type="entry name" value="PPR"/>
    <property type="match status" value="1"/>
</dbReference>
<keyword evidence="4" id="KW-1185">Reference proteome</keyword>
<accession>A0ABR0PNN7</accession>
<proteinExistence type="predicted"/>
<gene>
    <name evidence="3" type="ORF">PVK06_020794</name>
</gene>
<protein>
    <recommendedName>
        <fullName evidence="5">Pentatricopeptide repeat-containing protein</fullName>
    </recommendedName>
</protein>
<dbReference type="EMBL" id="JARKNE010000006">
    <property type="protein sequence ID" value="KAK5825911.1"/>
    <property type="molecule type" value="Genomic_DNA"/>
</dbReference>
<dbReference type="PANTHER" id="PTHR47926">
    <property type="entry name" value="PENTATRICOPEPTIDE REPEAT-CONTAINING PROTEIN"/>
    <property type="match status" value="1"/>
</dbReference>
<evidence type="ECO:0000313" key="3">
    <source>
        <dbReference type="EMBL" id="KAK5825911.1"/>
    </source>
</evidence>
<dbReference type="NCBIfam" id="TIGR00756">
    <property type="entry name" value="PPR"/>
    <property type="match status" value="2"/>
</dbReference>
<feature type="repeat" description="PPR" evidence="2">
    <location>
        <begin position="188"/>
        <end position="222"/>
    </location>
</feature>
<dbReference type="Pfam" id="PF13041">
    <property type="entry name" value="PPR_2"/>
    <property type="match status" value="2"/>
</dbReference>
<evidence type="ECO:0008006" key="5">
    <source>
        <dbReference type="Google" id="ProtNLM"/>
    </source>
</evidence>
<dbReference type="PANTHER" id="PTHR47926:SF530">
    <property type="entry name" value="DYW DOMAIN-CONTAINING PROTEIN"/>
    <property type="match status" value="1"/>
</dbReference>